<accession>A0A6M3KK69</accession>
<proteinExistence type="predicted"/>
<sequence length="1335" mass="146146">MLIQKVADPLKKVTDPVLLSALVKQGIDSEYVKFTQDYAPAVVDGKKVKGQSPYSKHYRDLKSGKRFAVFSGLPMVDADGNKNISGWNDNGSLKNPRYTEKNNLFKASVDGNKVIIQVKNDQPDGRKAGDKLTFNPQLFLDGLEVSPSNTDAVRLPVDPTNPNYTDNVLEWDYGICKRRLRLIEGKVLGSWVFAKKPIGTVRIKYNQTGDFRLRLGQFKISDDEEQITPDQCDELAKFQGGYPVTISDSATFYPATANLSSTVGTSTNAGGWAIGNPYNRYSFFANTKYWQFYSDGTNMVWKSSADGITWSAATNVRACSGGYMFGIAFDGTNFHYIYNQNAFGGDLFYRMGTANSDGTITWLAVEQTVLAVDDNHHTPDPAIKVDSNGYPWIAFSSTTVATWDTVAYVAKSSTKNGTWTHETVLFTSPYQFSTATYNNGAVPGAWCSVVPLTNGMMYALVQTDGDLTVGGAEKNKKGRLFDGSVWGAEETPVTSDHIVSSSMSLVPYGDDIHMTYGIWNTSPTNIDCYYTKRTYSTGLWSTPVLVRARTGTVMQSCLSIDNTGVLYNFWQNEPTANHVYFKKCIAGTWDTDPTDWFTSASAINDAILAVSDKLYNGYFLFNYCTGAASPFTLMFHALNPTYGISVDGRLAYGADPSDFGTLYAATDATQVDDNTDYLNTYIWSSNTNNKWANIWRAILLFDISALPPYAAITGIIASLYGYSTLGANFGSTLNWYSSNPASNIAVVAADFDQVGTTAFATAIAAADFNVGTPGNSTDWTFNAAGIAAAQTASDGDGILKLSFRENHDATNTPPAWEASKGGGCVPWSSDKGIGYKPKLVVTYLTEGYYIDVDWDNNGNFTGTYDDITADVKTVSYSRGKSDELGKAEVGQCSITLNNADGKYTPGYGGGISALLLPKRPIRVRAVLSGTIYNLFYGFIEEIIPHPHLSEQDCIITAVDGIDFLSRHDMATILYKDTGTGAIHTAILNDAGWSATMRTLDTGQDTVSYWYGHDVKARFAQEEIDDSEQGFSFISGNGYFNFEDRHHRSTATHQTSQGTFTNTMAQITYSLNPKNVYNIVKATVTPWALQAEAELWRLQETPSIPAGETLVWWGEASVISGSSSNSVFVDAWVTPASTTDYTANSLANGTGTDMTADIAITTTKFAKAIKLSIVNNGAVPAFITLLKARGTYYDDQTKVTRKAEDSTSQTAYQKRTLEIGGKYMDDADQAQDLVDYSVGKYKDPRAELSMSIINDGATNLAQLLSREISDRITVVNTKLGIDDDYFIDYMQHDISQSGKSHTATYRLADTINEDFWCLDYSVLASTSSEGQTKLGY</sequence>
<organism evidence="1">
    <name type="scientific">viral metagenome</name>
    <dbReference type="NCBI Taxonomy" id="1070528"/>
    <lineage>
        <taxon>unclassified sequences</taxon>
        <taxon>metagenomes</taxon>
        <taxon>organismal metagenomes</taxon>
    </lineage>
</organism>
<dbReference type="SUPFAM" id="SSF75005">
    <property type="entry name" value="Arabinanase/levansucrase/invertase"/>
    <property type="match status" value="1"/>
</dbReference>
<evidence type="ECO:0000313" key="1">
    <source>
        <dbReference type="EMBL" id="QJA81788.1"/>
    </source>
</evidence>
<name>A0A6M3KK69_9ZZZZ</name>
<reference evidence="1" key="1">
    <citation type="submission" date="2020-03" db="EMBL/GenBank/DDBJ databases">
        <title>The deep terrestrial virosphere.</title>
        <authorList>
            <person name="Holmfeldt K."/>
            <person name="Nilsson E."/>
            <person name="Simone D."/>
            <person name="Lopez-Fernandez M."/>
            <person name="Wu X."/>
            <person name="de Brujin I."/>
            <person name="Lundin D."/>
            <person name="Andersson A."/>
            <person name="Bertilsson S."/>
            <person name="Dopson M."/>
        </authorList>
    </citation>
    <scope>NUCLEOTIDE SEQUENCE</scope>
    <source>
        <strain evidence="1">MM415A00493</strain>
    </source>
</reference>
<dbReference type="EMBL" id="MT142469">
    <property type="protein sequence ID" value="QJA81788.1"/>
    <property type="molecule type" value="Genomic_DNA"/>
</dbReference>
<dbReference type="InterPro" id="IPR023296">
    <property type="entry name" value="Glyco_hydro_beta-prop_sf"/>
</dbReference>
<protein>
    <submittedName>
        <fullName evidence="1">Putative tail protein</fullName>
    </submittedName>
</protein>
<gene>
    <name evidence="1" type="ORF">MM415A00493_0032</name>
</gene>